<dbReference type="EMBL" id="JABBWD010000011">
    <property type="protein sequence ID" value="KAG1779738.1"/>
    <property type="molecule type" value="Genomic_DNA"/>
</dbReference>
<feature type="compositionally biased region" description="Basic and acidic residues" evidence="1">
    <location>
        <begin position="233"/>
        <end position="259"/>
    </location>
</feature>
<protein>
    <submittedName>
        <fullName evidence="2">Uncharacterized protein</fullName>
    </submittedName>
</protein>
<dbReference type="OrthoDB" id="2587968at2759"/>
<name>A0A9P6ZZQ8_9AGAM</name>
<comment type="caution">
    <text evidence="2">The sequence shown here is derived from an EMBL/GenBank/DDBJ whole genome shotgun (WGS) entry which is preliminary data.</text>
</comment>
<feature type="region of interest" description="Disordered" evidence="1">
    <location>
        <begin position="184"/>
        <end position="267"/>
    </location>
</feature>
<feature type="compositionally biased region" description="Basic and acidic residues" evidence="1">
    <location>
        <begin position="203"/>
        <end position="221"/>
    </location>
</feature>
<organism evidence="2 3">
    <name type="scientific">Suillus placidus</name>
    <dbReference type="NCBI Taxonomy" id="48579"/>
    <lineage>
        <taxon>Eukaryota</taxon>
        <taxon>Fungi</taxon>
        <taxon>Dikarya</taxon>
        <taxon>Basidiomycota</taxon>
        <taxon>Agaricomycotina</taxon>
        <taxon>Agaricomycetes</taxon>
        <taxon>Agaricomycetidae</taxon>
        <taxon>Boletales</taxon>
        <taxon>Suillineae</taxon>
        <taxon>Suillaceae</taxon>
        <taxon>Suillus</taxon>
    </lineage>
</organism>
<dbReference type="AlphaFoldDB" id="A0A9P6ZZQ8"/>
<proteinExistence type="predicted"/>
<keyword evidence="3" id="KW-1185">Reference proteome</keyword>
<evidence type="ECO:0000256" key="1">
    <source>
        <dbReference type="SAM" id="MobiDB-lite"/>
    </source>
</evidence>
<dbReference type="Proteomes" id="UP000714275">
    <property type="component" value="Unassembled WGS sequence"/>
</dbReference>
<accession>A0A9P6ZZQ8</accession>
<evidence type="ECO:0000313" key="2">
    <source>
        <dbReference type="EMBL" id="KAG1779738.1"/>
    </source>
</evidence>
<sequence length="267" mass="30347">MINHQLKTWVNFSTPEARSIVRKILASAPHRELGLRMHEIYERAHEEFPDVTTDIPAGKPIPTGLRNHGGRFKPVKAVPLPPKLDHAIRSVKYLKKTILEEMAMAQEIEKVHIKRGTLHDDGTRDISIVSKAYGKTEITSDLNMPMSNIWHWRLTPDYNTKINNYPKPPIEKILWKPGEKEARRRARGSAGSVVLQQTRKHEKPMEETGKLDVPKGMKADNDVVLQQPKKHEKPIEETGKLDVPEGIKPDNDVAKRVKAPEFPAFGL</sequence>
<evidence type="ECO:0000313" key="3">
    <source>
        <dbReference type="Proteomes" id="UP000714275"/>
    </source>
</evidence>
<reference evidence="2" key="1">
    <citation type="journal article" date="2020" name="New Phytol.">
        <title>Comparative genomics reveals dynamic genome evolution in host specialist ectomycorrhizal fungi.</title>
        <authorList>
            <person name="Lofgren L.A."/>
            <person name="Nguyen N.H."/>
            <person name="Vilgalys R."/>
            <person name="Ruytinx J."/>
            <person name="Liao H.L."/>
            <person name="Branco S."/>
            <person name="Kuo A."/>
            <person name="LaButti K."/>
            <person name="Lipzen A."/>
            <person name="Andreopoulos W."/>
            <person name="Pangilinan J."/>
            <person name="Riley R."/>
            <person name="Hundley H."/>
            <person name="Na H."/>
            <person name="Barry K."/>
            <person name="Grigoriev I.V."/>
            <person name="Stajich J.E."/>
            <person name="Kennedy P.G."/>
        </authorList>
    </citation>
    <scope>NUCLEOTIDE SEQUENCE</scope>
    <source>
        <strain evidence="2">DOB743</strain>
    </source>
</reference>
<gene>
    <name evidence="2" type="ORF">EV702DRAFT_965524</name>
</gene>